<organism evidence="3 4">
    <name type="scientific">Marinomonas foliarum</name>
    <dbReference type="NCBI Taxonomy" id="491950"/>
    <lineage>
        <taxon>Bacteria</taxon>
        <taxon>Pseudomonadati</taxon>
        <taxon>Pseudomonadota</taxon>
        <taxon>Gammaproteobacteria</taxon>
        <taxon>Oceanospirillales</taxon>
        <taxon>Oceanospirillaceae</taxon>
        <taxon>Marinomonas</taxon>
    </lineage>
</organism>
<dbReference type="Pfam" id="PF05359">
    <property type="entry name" value="DUF748"/>
    <property type="match status" value="1"/>
</dbReference>
<feature type="compositionally biased region" description="Acidic residues" evidence="1">
    <location>
        <begin position="131"/>
        <end position="146"/>
    </location>
</feature>
<dbReference type="OrthoDB" id="6114420at2"/>
<dbReference type="InterPro" id="IPR008023">
    <property type="entry name" value="DUF748"/>
</dbReference>
<evidence type="ECO:0000313" key="4">
    <source>
        <dbReference type="Proteomes" id="UP000253506"/>
    </source>
</evidence>
<dbReference type="SUPFAM" id="SSF103088">
    <property type="entry name" value="OmpA-like"/>
    <property type="match status" value="1"/>
</dbReference>
<dbReference type="Gene3D" id="3.30.1330.60">
    <property type="entry name" value="OmpA-like domain"/>
    <property type="match status" value="1"/>
</dbReference>
<dbReference type="EMBL" id="QPJQ01000012">
    <property type="protein sequence ID" value="RCX03524.1"/>
    <property type="molecule type" value="Genomic_DNA"/>
</dbReference>
<evidence type="ECO:0000313" key="3">
    <source>
        <dbReference type="EMBL" id="RCX03524.1"/>
    </source>
</evidence>
<proteinExistence type="predicted"/>
<dbReference type="RefSeq" id="WP_114411843.1">
    <property type="nucleotide sequence ID" value="NZ_QPJQ01000012.1"/>
</dbReference>
<reference evidence="3 4" key="1">
    <citation type="submission" date="2018-07" db="EMBL/GenBank/DDBJ databases">
        <title>Genomic Encyclopedia of Type Strains, Phase III (KMG-III): the genomes of soil and plant-associated and newly described type strains.</title>
        <authorList>
            <person name="Whitman W."/>
        </authorList>
    </citation>
    <scope>NUCLEOTIDE SEQUENCE [LARGE SCALE GENOMIC DNA]</scope>
    <source>
        <strain evidence="3 4">CECT 7731</strain>
    </source>
</reference>
<feature type="transmembrane region" description="Helical" evidence="2">
    <location>
        <begin position="9"/>
        <end position="32"/>
    </location>
</feature>
<evidence type="ECO:0000256" key="1">
    <source>
        <dbReference type="SAM" id="MobiDB-lite"/>
    </source>
</evidence>
<dbReference type="Proteomes" id="UP000253506">
    <property type="component" value="Unassembled WGS sequence"/>
</dbReference>
<dbReference type="AlphaFoldDB" id="A0A369A7W2"/>
<gene>
    <name evidence="3" type="ORF">DFP77_11262</name>
</gene>
<name>A0A369A7W2_9GAMM</name>
<keyword evidence="2" id="KW-0812">Transmembrane</keyword>
<sequence>MTRRHFRHFVFYPFAALTGLITLTWLVTPFIAEYYLKNYFQEQSEDLTVGKLSVDFFPPKIDLKNIVINDKSQDTLTLKRAIVEVEIWPLFTKTVHISQAKIDGLNLLVTQQEKDWIVAGINTSQFATPEDQQEPEQEVTDTEQTEENTSTPWSIKLPAFTFTDSQVKLSRQPDLNVPAQADTLTISNLSIEGFSGQELTWEGDIALSALLNDTALSLDSQFDYSPEQASADLSIQNTRILIESFRHFLPAPYNKGKGQLELEASLQFSQQLVNNAPVFDIKNLSLNAQINNLDLPLNEQDKATTKSTSLALSKANIHFVSAEQLTAIGTLDLQSSQSSFAQGELQAQLEKLALNVPFDVSRNNADLTAKGKLDMQLDMPAFAQADLNAKLNSVKLSTPFDVKQNELGLTATGDLDVQLGKSLITQAQQQVEFNDLTLKAPFDVKQDEETGLTANLASTELGLNELALSLDSLAVQNKQLRIALNEVAFSMDSTEAMTASLIADVQSNELTVQQAGNTANYDVFNLSNTLALQKDSDSLSAQNSKLSIDIKGLNATQSDEKHVSLGAATLTADQLNVDQAGQEAPRVEGINLNFSSESLDSKLTNNKRIASWKNADINSLSFTQQDSDFEASLSQLSIMDFTFSELISAQNDKTVLPALGHLNSLKVERLKANQDGADIKKITADALDINLMLDAQQNIENLVFTEAEEQKAPTENTQKSQVPRVEDAKSTLENEQDTAFKAPYYVILDAYDTTGKSRFYFQDKSISPMLKRALDIETLSLRDLNTTKKDQATVFAFKARNGKYTTLQADATIWPLADKLTLNTEVVVNEAELPPFSSYIANVLGYQIDSGQLDLDLKLNAKDGVLNGSSNIVLREFDLGGRQESNSVMKAGAVPLNIAVSVLKDRDNNIDLNIPLSGDIENPEFGWTDFLFLPVKKALYAASSTYLMQTFIPYANVISIAQFAGDQLLKIRVEPLIFEAEDEQLNDAQDAFLEQLVALMKDKKDSQLKACAITSYLDLGLEKPPVSIDQDTRDEAINLAQKRADNLKDYLVNEGIASSRVYLCTPEVDLSRSSKPRVELNF</sequence>
<keyword evidence="2" id="KW-0472">Membrane</keyword>
<evidence type="ECO:0000256" key="2">
    <source>
        <dbReference type="SAM" id="Phobius"/>
    </source>
</evidence>
<keyword evidence="2" id="KW-1133">Transmembrane helix</keyword>
<comment type="caution">
    <text evidence="3">The sequence shown here is derived from an EMBL/GenBank/DDBJ whole genome shotgun (WGS) entry which is preliminary data.</text>
</comment>
<accession>A0A369A7W2</accession>
<protein>
    <submittedName>
        <fullName evidence="3">Uncharacterized protein involved in outer membrane biogenesis</fullName>
    </submittedName>
</protein>
<feature type="region of interest" description="Disordered" evidence="1">
    <location>
        <begin position="125"/>
        <end position="150"/>
    </location>
</feature>
<dbReference type="InterPro" id="IPR036737">
    <property type="entry name" value="OmpA-like_sf"/>
</dbReference>